<evidence type="ECO:0000313" key="1">
    <source>
        <dbReference type="EMBL" id="KAA6124528.1"/>
    </source>
</evidence>
<organism evidence="1 2">
    <name type="scientific">Cupriavidus cauae</name>
    <dbReference type="NCBI Taxonomy" id="2608999"/>
    <lineage>
        <taxon>Bacteria</taxon>
        <taxon>Pseudomonadati</taxon>
        <taxon>Pseudomonadota</taxon>
        <taxon>Betaproteobacteria</taxon>
        <taxon>Burkholderiales</taxon>
        <taxon>Burkholderiaceae</taxon>
        <taxon>Cupriavidus</taxon>
    </lineage>
</organism>
<dbReference type="PANTHER" id="PTHR43857:SF1">
    <property type="entry name" value="YJGH FAMILY PROTEIN"/>
    <property type="match status" value="1"/>
</dbReference>
<dbReference type="AlphaFoldDB" id="A0A5M8AL82"/>
<proteinExistence type="predicted"/>
<dbReference type="InterPro" id="IPR006175">
    <property type="entry name" value="YjgF/YER057c/UK114"/>
</dbReference>
<dbReference type="RefSeq" id="WP_149317416.1">
    <property type="nucleotide sequence ID" value="NZ_CP080293.1"/>
</dbReference>
<dbReference type="CDD" id="cd00448">
    <property type="entry name" value="YjgF_YER057c_UK114_family"/>
    <property type="match status" value="1"/>
</dbReference>
<protein>
    <submittedName>
        <fullName evidence="1">RidA family protein</fullName>
    </submittedName>
</protein>
<reference evidence="1 2" key="1">
    <citation type="submission" date="2019-09" db="EMBL/GenBank/DDBJ databases">
        <title>Isolation of a novel species in the genus Cupriavidus from patients with sepsis using whole genome sequencing.</title>
        <authorList>
            <person name="Kweon O.J."/>
            <person name="Lee M.-K."/>
        </authorList>
    </citation>
    <scope>NUCLEOTIDE SEQUENCE [LARGE SCALE GENOMIC DNA]</scope>
    <source>
        <strain evidence="1 2">MKL-01</strain>
    </source>
</reference>
<evidence type="ECO:0000313" key="2">
    <source>
        <dbReference type="Proteomes" id="UP000324324"/>
    </source>
</evidence>
<dbReference type="Pfam" id="PF01042">
    <property type="entry name" value="Ribonuc_L-PSP"/>
    <property type="match status" value="1"/>
</dbReference>
<gene>
    <name evidence="1" type="ORF">F1599_11510</name>
</gene>
<sequence>MIESRRPACSLHFVNPHGLYDPSPNAYSHVAVATAPGRIVFASGQGGEDQHGTLAPDFAGQVRRALENLEIALHAGGADLRDVAKLTVLIVDHSLERLQEFGAELRRMWGTRPPPACTLIPVSRLALDGMLFEIEATAVVSR</sequence>
<accession>A0A5M8AL82</accession>
<dbReference type="InterPro" id="IPR035959">
    <property type="entry name" value="RutC-like_sf"/>
</dbReference>
<name>A0A5M8AL82_9BURK</name>
<dbReference type="Gene3D" id="3.30.1330.40">
    <property type="entry name" value="RutC-like"/>
    <property type="match status" value="1"/>
</dbReference>
<keyword evidence="2" id="KW-1185">Reference proteome</keyword>
<comment type="caution">
    <text evidence="1">The sequence shown here is derived from an EMBL/GenBank/DDBJ whole genome shotgun (WGS) entry which is preliminary data.</text>
</comment>
<dbReference type="PANTHER" id="PTHR43857">
    <property type="entry name" value="BLR7761 PROTEIN"/>
    <property type="match status" value="1"/>
</dbReference>
<dbReference type="SUPFAM" id="SSF55298">
    <property type="entry name" value="YjgF-like"/>
    <property type="match status" value="1"/>
</dbReference>
<dbReference type="EMBL" id="VWRN01000031">
    <property type="protein sequence ID" value="KAA6124528.1"/>
    <property type="molecule type" value="Genomic_DNA"/>
</dbReference>
<dbReference type="Proteomes" id="UP000324324">
    <property type="component" value="Unassembled WGS sequence"/>
</dbReference>